<dbReference type="InterPro" id="IPR037066">
    <property type="entry name" value="Plug_dom_sf"/>
</dbReference>
<evidence type="ECO:0000256" key="1">
    <source>
        <dbReference type="ARBA" id="ARBA00004571"/>
    </source>
</evidence>
<evidence type="ECO:0000313" key="16">
    <source>
        <dbReference type="EMBL" id="MCM2564375.1"/>
    </source>
</evidence>
<dbReference type="InterPro" id="IPR012910">
    <property type="entry name" value="Plug_dom"/>
</dbReference>
<evidence type="ECO:0000256" key="4">
    <source>
        <dbReference type="ARBA" id="ARBA00022452"/>
    </source>
</evidence>
<dbReference type="Pfam" id="PF07715">
    <property type="entry name" value="Plug"/>
    <property type="match status" value="1"/>
</dbReference>
<keyword evidence="7 12" id="KW-0798">TonB box</keyword>
<reference evidence="16 17" key="1">
    <citation type="submission" date="2022-06" db="EMBL/GenBank/DDBJ databases">
        <title>Janthinobacterium kumbetensis sp. nov., isolated from spring water in Turkey.</title>
        <authorList>
            <person name="Inan Bektas K."/>
            <person name="Belduz A.A."/>
            <person name="Canakci S."/>
            <person name="Nalcaoglu A."/>
            <person name="Ceylan E."/>
            <person name="Kati H."/>
        </authorList>
    </citation>
    <scope>NUCLEOTIDE SEQUENCE [LARGE SCALE GENOMIC DNA]</scope>
    <source>
        <strain evidence="16 17">GK</strain>
    </source>
</reference>
<name>A0ABT0WJZ9_9BURK</name>
<dbReference type="SUPFAM" id="SSF56935">
    <property type="entry name" value="Porins"/>
    <property type="match status" value="1"/>
</dbReference>
<evidence type="ECO:0000256" key="12">
    <source>
        <dbReference type="RuleBase" id="RU003357"/>
    </source>
</evidence>
<evidence type="ECO:0000256" key="7">
    <source>
        <dbReference type="ARBA" id="ARBA00023077"/>
    </source>
</evidence>
<feature type="domain" description="TonB-dependent receptor-like beta-barrel" evidence="14">
    <location>
        <begin position="252"/>
        <end position="678"/>
    </location>
</feature>
<dbReference type="Gene3D" id="2.170.130.10">
    <property type="entry name" value="TonB-dependent receptor, plug domain"/>
    <property type="match status" value="1"/>
</dbReference>
<evidence type="ECO:0000256" key="3">
    <source>
        <dbReference type="ARBA" id="ARBA00022448"/>
    </source>
</evidence>
<keyword evidence="5 11" id="KW-0812">Transmembrane</keyword>
<protein>
    <submittedName>
        <fullName evidence="16">TonB-dependent receptor</fullName>
    </submittedName>
</protein>
<dbReference type="InterPro" id="IPR036942">
    <property type="entry name" value="Beta-barrel_TonB_sf"/>
</dbReference>
<accession>A0ABT0WJZ9</accession>
<evidence type="ECO:0000256" key="5">
    <source>
        <dbReference type="ARBA" id="ARBA00022692"/>
    </source>
</evidence>
<dbReference type="Proteomes" id="UP001202243">
    <property type="component" value="Unassembled WGS sequence"/>
</dbReference>
<gene>
    <name evidence="16" type="ORF">NCG91_02110</name>
</gene>
<dbReference type="PROSITE" id="PS52016">
    <property type="entry name" value="TONB_DEPENDENT_REC_3"/>
    <property type="match status" value="1"/>
</dbReference>
<comment type="similarity">
    <text evidence="2 11 12">Belongs to the TonB-dependent receptor family.</text>
</comment>
<keyword evidence="9 16" id="KW-0675">Receptor</keyword>
<feature type="chain" id="PRO_5046152858" evidence="13">
    <location>
        <begin position="30"/>
        <end position="716"/>
    </location>
</feature>
<dbReference type="PANTHER" id="PTHR30069:SF29">
    <property type="entry name" value="HEMOGLOBIN AND HEMOGLOBIN-HAPTOGLOBIN-BINDING PROTEIN 1-RELATED"/>
    <property type="match status" value="1"/>
</dbReference>
<organism evidence="16 17">
    <name type="scientific">Janthinobacterium kumbetense</name>
    <dbReference type="NCBI Taxonomy" id="2950280"/>
    <lineage>
        <taxon>Bacteria</taxon>
        <taxon>Pseudomonadati</taxon>
        <taxon>Pseudomonadota</taxon>
        <taxon>Betaproteobacteria</taxon>
        <taxon>Burkholderiales</taxon>
        <taxon>Oxalobacteraceae</taxon>
        <taxon>Janthinobacterium</taxon>
    </lineage>
</organism>
<feature type="domain" description="TonB-dependent receptor plug" evidence="15">
    <location>
        <begin position="50"/>
        <end position="141"/>
    </location>
</feature>
<proteinExistence type="inferred from homology"/>
<dbReference type="EMBL" id="JAMQGR010000001">
    <property type="protein sequence ID" value="MCM2564375.1"/>
    <property type="molecule type" value="Genomic_DNA"/>
</dbReference>
<evidence type="ECO:0000256" key="2">
    <source>
        <dbReference type="ARBA" id="ARBA00009810"/>
    </source>
</evidence>
<comment type="subcellular location">
    <subcellularLocation>
        <location evidence="1 11">Cell outer membrane</location>
        <topology evidence="1 11">Multi-pass membrane protein</topology>
    </subcellularLocation>
</comment>
<evidence type="ECO:0000256" key="8">
    <source>
        <dbReference type="ARBA" id="ARBA00023136"/>
    </source>
</evidence>
<evidence type="ECO:0000256" key="11">
    <source>
        <dbReference type="PROSITE-ProRule" id="PRU01360"/>
    </source>
</evidence>
<evidence type="ECO:0000313" key="17">
    <source>
        <dbReference type="Proteomes" id="UP001202243"/>
    </source>
</evidence>
<sequence length="716" mass="77455">MRSASPFSPLFPPLLSPLFFLLLPAAACADDAPLQKVEITAASGVQQRRDDTAAKIIVSRDDLAQYGDSSLAATLKRQPGVSVVGGEVRMRGLGGGYTQMLINGDPAPPGFSIESIAPEMIERIEILRSATAEYSMQAVAGSINVVLRKGASGAEREGKLGAGRQDGRWQPAASLRVADKLPGFAYSLTGALERTADDVAGRMTETSADATGTLLAQRTTRTRNASSVNKASLTPRLHWTLDKGDTITWQSLLDWYRTGFDGVARETTLLGAASSYPRNGATSQASVFSARSDVSWAHALAAGKLTARLGVNHNRRDTDYLFHGETAAGAPLLLRGVVSDAVDDSVNSSGKYLGRLGGGHALSLGWDGSLIRRSESRRQRDTYLAGGAPYALDEEYTADVRRLALYAQDEWDVTPRLQMYTGVRWEGLQTATEGRTLSEVRTRASVWSPVAQLLWKLPQQERDQLRLALARTYKAPTTRNLVPRRYTVNNGNSANNPDFQGNPELRPELAWGLDAAYESYFGKSGVASLSAFTRRISDVTVQRLFLHDGVWTASPFNNGAATVRGIELDVKFPVRTWWAQAPDVDVRANAGRNWSRVAAVPGPGNRLASQVPATLNLGLDYRRSPGMSMGGNLNVQTGGLARLDAHASSHAGVRRTLDAYALWQPDAKTRVRLSAANLLHQQQVQGQSWVDDAGRSDSVTTLDGSVALRLMLERSL</sequence>
<dbReference type="InterPro" id="IPR000531">
    <property type="entry name" value="Beta-barrel_TonB"/>
</dbReference>
<evidence type="ECO:0000256" key="10">
    <source>
        <dbReference type="ARBA" id="ARBA00023237"/>
    </source>
</evidence>
<keyword evidence="17" id="KW-1185">Reference proteome</keyword>
<dbReference type="Gene3D" id="2.40.170.20">
    <property type="entry name" value="TonB-dependent receptor, beta-barrel domain"/>
    <property type="match status" value="1"/>
</dbReference>
<keyword evidence="8 11" id="KW-0472">Membrane</keyword>
<keyword evidence="10 11" id="KW-0998">Cell outer membrane</keyword>
<keyword evidence="3 11" id="KW-0813">Transport</keyword>
<dbReference type="Pfam" id="PF00593">
    <property type="entry name" value="TonB_dep_Rec_b-barrel"/>
    <property type="match status" value="1"/>
</dbReference>
<dbReference type="PANTHER" id="PTHR30069">
    <property type="entry name" value="TONB-DEPENDENT OUTER MEMBRANE RECEPTOR"/>
    <property type="match status" value="1"/>
</dbReference>
<feature type="signal peptide" evidence="13">
    <location>
        <begin position="1"/>
        <end position="29"/>
    </location>
</feature>
<evidence type="ECO:0000256" key="9">
    <source>
        <dbReference type="ARBA" id="ARBA00023170"/>
    </source>
</evidence>
<keyword evidence="6 13" id="KW-0732">Signal</keyword>
<dbReference type="InterPro" id="IPR039426">
    <property type="entry name" value="TonB-dep_rcpt-like"/>
</dbReference>
<dbReference type="RefSeq" id="WP_251348369.1">
    <property type="nucleotide sequence ID" value="NZ_JAMQGR010000001.1"/>
</dbReference>
<comment type="caution">
    <text evidence="16">The sequence shown here is derived from an EMBL/GenBank/DDBJ whole genome shotgun (WGS) entry which is preliminary data.</text>
</comment>
<evidence type="ECO:0000256" key="6">
    <source>
        <dbReference type="ARBA" id="ARBA00022729"/>
    </source>
</evidence>
<evidence type="ECO:0000256" key="13">
    <source>
        <dbReference type="SAM" id="SignalP"/>
    </source>
</evidence>
<evidence type="ECO:0000259" key="14">
    <source>
        <dbReference type="Pfam" id="PF00593"/>
    </source>
</evidence>
<evidence type="ECO:0000259" key="15">
    <source>
        <dbReference type="Pfam" id="PF07715"/>
    </source>
</evidence>
<keyword evidence="4 11" id="KW-1134">Transmembrane beta strand</keyword>